<dbReference type="AlphaFoldDB" id="A0A1X2DGC7"/>
<evidence type="ECO:0000313" key="4">
    <source>
        <dbReference type="Proteomes" id="UP000193087"/>
    </source>
</evidence>
<evidence type="ECO:0000256" key="2">
    <source>
        <dbReference type="SAM" id="Phobius"/>
    </source>
</evidence>
<name>A0A1X2DGC7_9MYCO</name>
<keyword evidence="4" id="KW-1185">Reference proteome</keyword>
<keyword evidence="2" id="KW-0812">Transmembrane</keyword>
<evidence type="ECO:0000313" key="3">
    <source>
        <dbReference type="EMBL" id="ORW87176.1"/>
    </source>
</evidence>
<proteinExistence type="predicted"/>
<dbReference type="Proteomes" id="UP000193087">
    <property type="component" value="Unassembled WGS sequence"/>
</dbReference>
<feature type="region of interest" description="Disordered" evidence="1">
    <location>
        <begin position="33"/>
        <end position="67"/>
    </location>
</feature>
<protein>
    <submittedName>
        <fullName evidence="3">Uncharacterized protein</fullName>
    </submittedName>
</protein>
<dbReference type="EMBL" id="LQPQ01000009">
    <property type="protein sequence ID" value="ORW87176.1"/>
    <property type="molecule type" value="Genomic_DNA"/>
</dbReference>
<dbReference type="STRING" id="486698.AWC22_09425"/>
<organism evidence="3 4">
    <name type="scientific">Mycobacterium riyadhense</name>
    <dbReference type="NCBI Taxonomy" id="486698"/>
    <lineage>
        <taxon>Bacteria</taxon>
        <taxon>Bacillati</taxon>
        <taxon>Actinomycetota</taxon>
        <taxon>Actinomycetes</taxon>
        <taxon>Mycobacteriales</taxon>
        <taxon>Mycobacteriaceae</taxon>
        <taxon>Mycobacterium</taxon>
    </lineage>
</organism>
<keyword evidence="2" id="KW-0472">Membrane</keyword>
<evidence type="ECO:0000256" key="1">
    <source>
        <dbReference type="SAM" id="MobiDB-lite"/>
    </source>
</evidence>
<reference evidence="3 4" key="1">
    <citation type="submission" date="2016-01" db="EMBL/GenBank/DDBJ databases">
        <title>The new phylogeny of the genus Mycobacterium.</title>
        <authorList>
            <person name="Tarcisio F."/>
            <person name="Conor M."/>
            <person name="Antonella G."/>
            <person name="Elisabetta G."/>
            <person name="Giulia F.S."/>
            <person name="Sara T."/>
            <person name="Anna F."/>
            <person name="Clotilde B."/>
            <person name="Roberto B."/>
            <person name="Veronica D.S."/>
            <person name="Fabio R."/>
            <person name="Monica P."/>
            <person name="Olivier J."/>
            <person name="Enrico T."/>
            <person name="Nicola S."/>
        </authorList>
    </citation>
    <scope>NUCLEOTIDE SEQUENCE [LARGE SCALE GENOMIC DNA]</scope>
    <source>
        <strain evidence="3 4">DSM 45176</strain>
    </source>
</reference>
<feature type="transmembrane region" description="Helical" evidence="2">
    <location>
        <begin position="12"/>
        <end position="30"/>
    </location>
</feature>
<gene>
    <name evidence="3" type="ORF">AWC22_09425</name>
</gene>
<keyword evidence="2" id="KW-1133">Transmembrane helix</keyword>
<accession>A0A1X2DGC7</accession>
<comment type="caution">
    <text evidence="3">The sequence shown here is derived from an EMBL/GenBank/DDBJ whole genome shotgun (WGS) entry which is preliminary data.</text>
</comment>
<sequence length="67" mass="7023">MSSARMVRRYGVVVVAVSSVVPMVVFRVAGPLTPTRLPGSPTDDATKCRRPLNVGGRTNGAERAIAA</sequence>